<dbReference type="Proteomes" id="UP001595456">
    <property type="component" value="Unassembled WGS sequence"/>
</dbReference>
<evidence type="ECO:0000256" key="1">
    <source>
        <dbReference type="SAM" id="SignalP"/>
    </source>
</evidence>
<feature type="signal peptide" evidence="1">
    <location>
        <begin position="1"/>
        <end position="23"/>
    </location>
</feature>
<protein>
    <submittedName>
        <fullName evidence="2">Uncharacterized protein</fullName>
    </submittedName>
</protein>
<keyword evidence="1" id="KW-0732">Signal</keyword>
<gene>
    <name evidence="2" type="ORF">ACFODU_13870</name>
</gene>
<evidence type="ECO:0000313" key="3">
    <source>
        <dbReference type="Proteomes" id="UP001595456"/>
    </source>
</evidence>
<proteinExistence type="predicted"/>
<feature type="chain" id="PRO_5046044754" evidence="1">
    <location>
        <begin position="24"/>
        <end position="58"/>
    </location>
</feature>
<dbReference type="EMBL" id="JBHRST010000022">
    <property type="protein sequence ID" value="MFC3098879.1"/>
    <property type="molecule type" value="Genomic_DNA"/>
</dbReference>
<accession>A0ABV7EAI3</accession>
<evidence type="ECO:0000313" key="2">
    <source>
        <dbReference type="EMBL" id="MFC3098879.1"/>
    </source>
</evidence>
<organism evidence="2 3">
    <name type="scientific">Alteraurantiacibacter palmitatis</name>
    <dbReference type="NCBI Taxonomy" id="2054628"/>
    <lineage>
        <taxon>Bacteria</taxon>
        <taxon>Pseudomonadati</taxon>
        <taxon>Pseudomonadota</taxon>
        <taxon>Alphaproteobacteria</taxon>
        <taxon>Sphingomonadales</taxon>
        <taxon>Erythrobacteraceae</taxon>
        <taxon>Alteraurantiacibacter</taxon>
    </lineage>
</organism>
<keyword evidence="3" id="KW-1185">Reference proteome</keyword>
<comment type="caution">
    <text evidence="2">The sequence shown here is derived from an EMBL/GenBank/DDBJ whole genome shotgun (WGS) entry which is preliminary data.</text>
</comment>
<reference evidence="3" key="1">
    <citation type="journal article" date="2019" name="Int. J. Syst. Evol. Microbiol.">
        <title>The Global Catalogue of Microorganisms (GCM) 10K type strain sequencing project: providing services to taxonomists for standard genome sequencing and annotation.</title>
        <authorList>
            <consortium name="The Broad Institute Genomics Platform"/>
            <consortium name="The Broad Institute Genome Sequencing Center for Infectious Disease"/>
            <person name="Wu L."/>
            <person name="Ma J."/>
        </authorList>
    </citation>
    <scope>NUCLEOTIDE SEQUENCE [LARGE SCALE GENOMIC DNA]</scope>
    <source>
        <strain evidence="3">KCTC 52607</strain>
    </source>
</reference>
<name>A0ABV7EAI3_9SPHN</name>
<dbReference type="RefSeq" id="WP_336924634.1">
    <property type="nucleotide sequence ID" value="NZ_JBANRO010000001.1"/>
</dbReference>
<sequence length="58" mass="5867">MSNNRFFASKLGLSALISVAAMVAFNLFAVAQASSASTSYSNPLGSAPAALVQMAELA</sequence>